<dbReference type="OrthoDB" id="174137at2"/>
<feature type="compositionally biased region" description="Basic and acidic residues" evidence="2">
    <location>
        <begin position="607"/>
        <end position="616"/>
    </location>
</feature>
<dbReference type="EMBL" id="SPQQ01000008">
    <property type="protein sequence ID" value="TGE36271.1"/>
    <property type="molecule type" value="Genomic_DNA"/>
</dbReference>
<reference evidence="3 4" key="1">
    <citation type="submission" date="2019-03" db="EMBL/GenBank/DDBJ databases">
        <title>Draft Genome Sequence of Desulfosporosinus fructosivorans Strain 63.6F, Isolated from Marine Sediment in the Baltic Sea.</title>
        <authorList>
            <person name="Hausmann B."/>
            <person name="Vandieken V."/>
            <person name="Pjevac P."/>
            <person name="Schreck K."/>
            <person name="Herbold C.W."/>
            <person name="Loy A."/>
        </authorList>
    </citation>
    <scope>NUCLEOTIDE SEQUENCE [LARGE SCALE GENOMIC DNA]</scope>
    <source>
        <strain evidence="3 4">63.6F</strain>
    </source>
</reference>
<dbReference type="InterPro" id="IPR027417">
    <property type="entry name" value="P-loop_NTPase"/>
</dbReference>
<protein>
    <recommendedName>
        <fullName evidence="5">ATP-dependent exonuclease SbcCD, C subunit-like protein</fullName>
    </recommendedName>
</protein>
<evidence type="ECO:0008006" key="5">
    <source>
        <dbReference type="Google" id="ProtNLM"/>
    </source>
</evidence>
<keyword evidence="4" id="KW-1185">Reference proteome</keyword>
<evidence type="ECO:0000256" key="1">
    <source>
        <dbReference type="SAM" id="Coils"/>
    </source>
</evidence>
<evidence type="ECO:0000313" key="3">
    <source>
        <dbReference type="EMBL" id="TGE36271.1"/>
    </source>
</evidence>
<dbReference type="RefSeq" id="WP_135550043.1">
    <property type="nucleotide sequence ID" value="NZ_SPQQ01000008.1"/>
</dbReference>
<gene>
    <name evidence="3" type="ORF">E4K67_20210</name>
</gene>
<keyword evidence="1" id="KW-0175">Coiled coil</keyword>
<proteinExistence type="predicted"/>
<feature type="region of interest" description="Disordered" evidence="2">
    <location>
        <begin position="597"/>
        <end position="616"/>
    </location>
</feature>
<dbReference type="Pfam" id="PF13558">
    <property type="entry name" value="SbcC_Walker_B"/>
    <property type="match status" value="1"/>
</dbReference>
<comment type="caution">
    <text evidence="3">The sequence shown here is derived from an EMBL/GenBank/DDBJ whole genome shotgun (WGS) entry which is preliminary data.</text>
</comment>
<evidence type="ECO:0000256" key="2">
    <source>
        <dbReference type="SAM" id="MobiDB-lite"/>
    </source>
</evidence>
<dbReference type="Pfam" id="PF13555">
    <property type="entry name" value="AAA_29"/>
    <property type="match status" value="1"/>
</dbReference>
<dbReference type="Proteomes" id="UP000298460">
    <property type="component" value="Unassembled WGS sequence"/>
</dbReference>
<dbReference type="Gene3D" id="3.40.50.300">
    <property type="entry name" value="P-loop containing nucleotide triphosphate hydrolases"/>
    <property type="match status" value="1"/>
</dbReference>
<dbReference type="AlphaFoldDB" id="A0A4Z0QZP8"/>
<dbReference type="SUPFAM" id="SSF52540">
    <property type="entry name" value="P-loop containing nucleoside triphosphate hydrolases"/>
    <property type="match status" value="1"/>
</dbReference>
<sequence length="1135" mass="130799">MSSFNLESEEPGRLFGATPGFRLHKLEVYNWGTFDGKVWTFSPQGETSLLTGDVGSGKSTLVDALTTLLVHPRKVAYNKAADSSAKERSVTSYVRGYFGQKRSSEGNGQPDSLRDTNHYSVILATFLDQGLSQNVTLAQFFWFPDPQKSPVRFYIVADKEMWITRDFARFNNDVRVLKKRLKAGNWVQVYEDYTRYAEVFRRKFGIAQEQALDLFQQTISMKKVEALTDFVRTNMLEVPNTAKNVDDLIKHFQDLNGAHEAVLKAKQQIQLLAPLVDQGNRCLRLEDKQRLLNQARQALGPWFAERRLVLLSAEIANQEQKLILAVAAREQAESIQRDLAKNIQGIERAIFANGGDALERLTRDIEIGRQTLRRFRKNLEAYASHAQILKLPVPDSLAVFLANQRKSAEFKRSEEEAQRGLQEDLKTAVTEEDKARKAADQVAEELASLRSRTSSIPREYVEKRQQLCRVLQIGEDELPFVGELVEVRAGEESWEGAIERLLHSFSLSLLVPERHYQAVMQWVDRTHLGMRLVYYRVQDEGQPSASGRLNPFSAAQKLNIKPSTPFGVWLSKELRQRFAHVCCETMEQFRREAQAITQSGQMKTGGKRHEKDDRHGLNDRRRYMLGFSNQKKVAVLEESEQDLRNEARFYHTELDDIYRKQRESQERVQAVVGMASIDDFADIDTKTAEKDIEEKEKLKRKLEQENDILQGLQNQLAELMQKREIHEKVVERARKDETTMENNRDALLRDNVSTGKAAAEATPAMREEAYPFLEQHESEALGNTGLNLDNGKTLERDYLDWIESERNTLADEIGRLKNRLVKAMQDYNYRYPEETREFDSDLESLPEYARILAQLQSDGLPAFEQRFKQLLHENAINQIALFQAKLKQAQDTIQTRIEQINGSLNAIDYNEGRYIRLEYAETYDTDIKEFRVQLKACTEGALSGSEDEQYAETKFLQVKAIIERFRGRPGETKRDERWTKKVIDVRNWFLFAASERWRESDEEYEHYTDSGGKSGGQKEKLAYTILAAGLVYHFGLEGQESRPQSFRFVVIDEAFLKSSDESARFGLELFKKLELQLLIVTPLLKIPTIAKFIAHVGFVHHDDVKHQSMLRDISIQEYEQERKAREVAQYVHQVV</sequence>
<name>A0A4Z0QZP8_9FIRM</name>
<evidence type="ECO:0000313" key="4">
    <source>
        <dbReference type="Proteomes" id="UP000298460"/>
    </source>
</evidence>
<feature type="coiled-coil region" evidence="1">
    <location>
        <begin position="685"/>
        <end position="750"/>
    </location>
</feature>
<accession>A0A4Z0QZP8</accession>
<organism evidence="3 4">
    <name type="scientific">Desulfosporosinus fructosivorans</name>
    <dbReference type="NCBI Taxonomy" id="2018669"/>
    <lineage>
        <taxon>Bacteria</taxon>
        <taxon>Bacillati</taxon>
        <taxon>Bacillota</taxon>
        <taxon>Clostridia</taxon>
        <taxon>Eubacteriales</taxon>
        <taxon>Desulfitobacteriaceae</taxon>
        <taxon>Desulfosporosinus</taxon>
    </lineage>
</organism>